<feature type="region of interest" description="Disordered" evidence="15">
    <location>
        <begin position="316"/>
        <end position="337"/>
    </location>
</feature>
<evidence type="ECO:0000256" key="3">
    <source>
        <dbReference type="ARBA" id="ARBA00022604"/>
    </source>
</evidence>
<keyword evidence="6 12" id="KW-0862">Zinc</keyword>
<feature type="domain" description="PHD-type" evidence="16">
    <location>
        <begin position="259"/>
        <end position="308"/>
    </location>
</feature>
<gene>
    <name evidence="17" type="ORF">PYCCODRAFT_1423979</name>
</gene>
<dbReference type="SMART" id="SM00249">
    <property type="entry name" value="PHD"/>
    <property type="match status" value="1"/>
</dbReference>
<evidence type="ECO:0000259" key="16">
    <source>
        <dbReference type="PROSITE" id="PS50016"/>
    </source>
</evidence>
<feature type="compositionally biased region" description="Acidic residues" evidence="15">
    <location>
        <begin position="234"/>
        <end position="253"/>
    </location>
</feature>
<keyword evidence="7 14" id="KW-0156">Chromatin regulator</keyword>
<dbReference type="OrthoDB" id="5411773at2759"/>
<keyword evidence="5 13" id="KW-0863">Zinc-finger</keyword>
<organism evidence="17 18">
    <name type="scientific">Trametes coccinea (strain BRFM310)</name>
    <name type="common">Pycnoporus coccineus</name>
    <dbReference type="NCBI Taxonomy" id="1353009"/>
    <lineage>
        <taxon>Eukaryota</taxon>
        <taxon>Fungi</taxon>
        <taxon>Dikarya</taxon>
        <taxon>Basidiomycota</taxon>
        <taxon>Agaricomycotina</taxon>
        <taxon>Agaricomycetes</taxon>
        <taxon>Polyporales</taxon>
        <taxon>Polyporaceae</taxon>
        <taxon>Trametes</taxon>
    </lineage>
</organism>
<feature type="binding site" evidence="12">
    <location>
        <position position="305"/>
    </location>
    <ligand>
        <name>Zn(2+)</name>
        <dbReference type="ChEBI" id="CHEBI:29105"/>
        <label>2</label>
    </ligand>
</feature>
<dbReference type="InterPro" id="IPR013083">
    <property type="entry name" value="Znf_RING/FYVE/PHD"/>
</dbReference>
<dbReference type="InterPro" id="IPR011011">
    <property type="entry name" value="Znf_FYVE_PHD"/>
</dbReference>
<dbReference type="SMART" id="SM01408">
    <property type="entry name" value="ING"/>
    <property type="match status" value="1"/>
</dbReference>
<name>A0A1Y2ITU9_TRAC3</name>
<feature type="compositionally biased region" description="Low complexity" evidence="15">
    <location>
        <begin position="316"/>
        <end position="326"/>
    </location>
</feature>
<accession>A0A1Y2ITU9</accession>
<reference evidence="17 18" key="1">
    <citation type="journal article" date="2015" name="Biotechnol. Biofuels">
        <title>Enhanced degradation of softwood versus hardwood by the white-rot fungus Pycnoporus coccineus.</title>
        <authorList>
            <person name="Couturier M."/>
            <person name="Navarro D."/>
            <person name="Chevret D."/>
            <person name="Henrissat B."/>
            <person name="Piumi F."/>
            <person name="Ruiz-Duenas F.J."/>
            <person name="Martinez A.T."/>
            <person name="Grigoriev I.V."/>
            <person name="Riley R."/>
            <person name="Lipzen A."/>
            <person name="Berrin J.G."/>
            <person name="Master E.R."/>
            <person name="Rosso M.N."/>
        </authorList>
    </citation>
    <scope>NUCLEOTIDE SEQUENCE [LARGE SCALE GENOMIC DNA]</scope>
    <source>
        <strain evidence="17 18">BRFM310</strain>
    </source>
</reference>
<evidence type="ECO:0000256" key="1">
    <source>
        <dbReference type="ARBA" id="ARBA00004123"/>
    </source>
</evidence>
<dbReference type="Proteomes" id="UP000193067">
    <property type="component" value="Unassembled WGS sequence"/>
</dbReference>
<dbReference type="PROSITE" id="PS50016">
    <property type="entry name" value="ZF_PHD_2"/>
    <property type="match status" value="1"/>
</dbReference>
<evidence type="ECO:0000313" key="18">
    <source>
        <dbReference type="Proteomes" id="UP000193067"/>
    </source>
</evidence>
<feature type="binding site" evidence="12">
    <location>
        <position position="302"/>
    </location>
    <ligand>
        <name>Zn(2+)</name>
        <dbReference type="ChEBI" id="CHEBI:29105"/>
        <label>2</label>
    </ligand>
</feature>
<evidence type="ECO:0000256" key="13">
    <source>
        <dbReference type="PROSITE-ProRule" id="PRU00146"/>
    </source>
</evidence>
<evidence type="ECO:0000256" key="9">
    <source>
        <dbReference type="ARBA" id="ARBA00023163"/>
    </source>
</evidence>
<keyword evidence="9" id="KW-0804">Transcription</keyword>
<protein>
    <recommendedName>
        <fullName evidence="14">Chromatin modification-related protein</fullName>
    </recommendedName>
</protein>
<feature type="site" description="Histone H3K4me3 binding" evidence="11">
    <location>
        <position position="272"/>
    </location>
</feature>
<keyword evidence="4 12" id="KW-0479">Metal-binding</keyword>
<feature type="binding site" evidence="12">
    <location>
        <position position="280"/>
    </location>
    <ligand>
        <name>Zn(2+)</name>
        <dbReference type="ChEBI" id="CHEBI:29105"/>
        <label>2</label>
    </ligand>
</feature>
<comment type="subcellular location">
    <subcellularLocation>
        <location evidence="1 14">Nucleus</location>
    </subcellularLocation>
</comment>
<keyword evidence="8" id="KW-0805">Transcription regulation</keyword>
<evidence type="ECO:0000256" key="5">
    <source>
        <dbReference type="ARBA" id="ARBA00022771"/>
    </source>
</evidence>
<dbReference type="GO" id="GO:0006325">
    <property type="term" value="P:chromatin organization"/>
    <property type="evidence" value="ECO:0007669"/>
    <property type="project" value="UniProtKB-KW"/>
</dbReference>
<dbReference type="GO" id="GO:0008270">
    <property type="term" value="F:zinc ion binding"/>
    <property type="evidence" value="ECO:0007669"/>
    <property type="project" value="UniProtKB-KW"/>
</dbReference>
<dbReference type="GO" id="GO:0000785">
    <property type="term" value="C:chromatin"/>
    <property type="evidence" value="ECO:0007669"/>
    <property type="project" value="UniProtKB-ARBA"/>
</dbReference>
<evidence type="ECO:0000256" key="10">
    <source>
        <dbReference type="ARBA" id="ARBA00023242"/>
    </source>
</evidence>
<dbReference type="GO" id="GO:0005634">
    <property type="term" value="C:nucleus"/>
    <property type="evidence" value="ECO:0007669"/>
    <property type="project" value="UniProtKB-SubCell"/>
</dbReference>
<evidence type="ECO:0000256" key="14">
    <source>
        <dbReference type="RuleBase" id="RU361213"/>
    </source>
</evidence>
<comment type="domain">
    <text evidence="14">The PHD-type zinc finger mediates the binding to H3K4me3.</text>
</comment>
<dbReference type="PANTHER" id="PTHR10333">
    <property type="entry name" value="INHIBITOR OF GROWTH PROTEIN"/>
    <property type="match status" value="1"/>
</dbReference>
<evidence type="ECO:0000313" key="17">
    <source>
        <dbReference type="EMBL" id="OSD04569.1"/>
    </source>
</evidence>
<evidence type="ECO:0000256" key="7">
    <source>
        <dbReference type="ARBA" id="ARBA00022853"/>
    </source>
</evidence>
<evidence type="ECO:0000256" key="2">
    <source>
        <dbReference type="ARBA" id="ARBA00010210"/>
    </source>
</evidence>
<evidence type="ECO:0000256" key="11">
    <source>
        <dbReference type="PIRSR" id="PIRSR628651-50"/>
    </source>
</evidence>
<dbReference type="InterPro" id="IPR001965">
    <property type="entry name" value="Znf_PHD"/>
</dbReference>
<dbReference type="InterPro" id="IPR019787">
    <property type="entry name" value="Znf_PHD-finger"/>
</dbReference>
<keyword evidence="3" id="KW-0341">Growth regulation</keyword>
<feature type="site" description="Histone H3K4me3 binding" evidence="11">
    <location>
        <position position="261"/>
    </location>
</feature>
<feature type="binding site" evidence="12">
    <location>
        <position position="264"/>
    </location>
    <ligand>
        <name>Zn(2+)</name>
        <dbReference type="ChEBI" id="CHEBI:29105"/>
        <label>1</label>
    </ligand>
</feature>
<dbReference type="EMBL" id="KZ084096">
    <property type="protein sequence ID" value="OSD04569.1"/>
    <property type="molecule type" value="Genomic_DNA"/>
</dbReference>
<feature type="binding site" evidence="12">
    <location>
        <position position="286"/>
    </location>
    <ligand>
        <name>Zn(2+)</name>
        <dbReference type="ChEBI" id="CHEBI:29105"/>
        <label>1</label>
    </ligand>
</feature>
<feature type="site" description="Histone H3K4me3 binding" evidence="11">
    <location>
        <position position="284"/>
    </location>
</feature>
<comment type="function">
    <text evidence="14">Component of an histone acetyltransferase complex.</text>
</comment>
<dbReference type="PANTHER" id="PTHR10333:SF103">
    <property type="entry name" value="INHIBITOR OF GROWTH PROTEIN 3"/>
    <property type="match status" value="1"/>
</dbReference>
<proteinExistence type="inferred from homology"/>
<keyword evidence="18" id="KW-1185">Reference proteome</keyword>
<feature type="binding site" evidence="12">
    <location>
        <position position="262"/>
    </location>
    <ligand>
        <name>Zn(2+)</name>
        <dbReference type="ChEBI" id="CHEBI:29105"/>
        <label>1</label>
    </ligand>
</feature>
<evidence type="ECO:0000256" key="15">
    <source>
        <dbReference type="SAM" id="MobiDB-lite"/>
    </source>
</evidence>
<evidence type="ECO:0000256" key="12">
    <source>
        <dbReference type="PIRSR" id="PIRSR628651-51"/>
    </source>
</evidence>
<dbReference type="Gene3D" id="6.10.140.1740">
    <property type="match status" value="1"/>
</dbReference>
<evidence type="ECO:0000256" key="6">
    <source>
        <dbReference type="ARBA" id="ARBA00022833"/>
    </source>
</evidence>
<comment type="subunit">
    <text evidence="14">Component of an histone acetyltransferase complex. Interacts with H3K4me3 and to a lesser extent with H3K4me2.</text>
</comment>
<feature type="binding site" evidence="12">
    <location>
        <position position="275"/>
    </location>
    <ligand>
        <name>Zn(2+)</name>
        <dbReference type="ChEBI" id="CHEBI:29105"/>
        <label>2</label>
    </ligand>
</feature>
<dbReference type="InterPro" id="IPR028651">
    <property type="entry name" value="ING_fam"/>
</dbReference>
<dbReference type="Gene3D" id="3.30.40.10">
    <property type="entry name" value="Zinc/RING finger domain, C3HC4 (zinc finger)"/>
    <property type="match status" value="1"/>
</dbReference>
<sequence length="337" mass="36706">MNANLEEAANIATEYLSSLENLPNETQHILAEIKHRDVRTQELTDEIRKETQKYYRHSSKNAGQALSGKDAAIPDTVAKLYTEVDALAAEKVMLSERLVRIFERAMARLNHDIQRILKLQGDETPLPATQHFLSTVDSTVKQLQTGMRTATEVFDTSASASASTGPPPNKKRRMNTTTSAGSIKLPSPVPVSSGSFGGGSGASVSGTQKSGLSRQVHPRHSPMRSRRTHTSTGLDEEDAEGEEDLDEAGEEGGDAEDQELYCYCQKLSYGEMIACDNDGCRYQWFHLSCVNLKPPLPENWYCEECSVKLGIAGPLTAAPSATTSSTTGGGRKGRKKQ</sequence>
<comment type="similarity">
    <text evidence="2 14">Belongs to the ING family.</text>
</comment>
<dbReference type="STRING" id="1353009.A0A1Y2ITU9"/>
<dbReference type="InterPro" id="IPR024610">
    <property type="entry name" value="ING_N_histone-binding"/>
</dbReference>
<dbReference type="CDD" id="cd15505">
    <property type="entry name" value="PHD_ING"/>
    <property type="match status" value="1"/>
</dbReference>
<feature type="binding site" evidence="12">
    <location>
        <position position="289"/>
    </location>
    <ligand>
        <name>Zn(2+)</name>
        <dbReference type="ChEBI" id="CHEBI:29105"/>
        <label>1</label>
    </ligand>
</feature>
<dbReference type="SUPFAM" id="SSF57903">
    <property type="entry name" value="FYVE/PHD zinc finger"/>
    <property type="match status" value="1"/>
</dbReference>
<evidence type="ECO:0000256" key="4">
    <source>
        <dbReference type="ARBA" id="ARBA00022723"/>
    </source>
</evidence>
<feature type="region of interest" description="Disordered" evidence="15">
    <location>
        <begin position="151"/>
        <end position="253"/>
    </location>
</feature>
<dbReference type="PROSITE" id="PS01359">
    <property type="entry name" value="ZF_PHD_1"/>
    <property type="match status" value="1"/>
</dbReference>
<dbReference type="CDD" id="cd16858">
    <property type="entry name" value="ING_ING3_Yng2p"/>
    <property type="match status" value="1"/>
</dbReference>
<feature type="compositionally biased region" description="Basic residues" evidence="15">
    <location>
        <begin position="216"/>
        <end position="229"/>
    </location>
</feature>
<dbReference type="AlphaFoldDB" id="A0A1Y2ITU9"/>
<dbReference type="InterPro" id="IPR019786">
    <property type="entry name" value="Zinc_finger_PHD-type_CS"/>
</dbReference>
<evidence type="ECO:0000256" key="8">
    <source>
        <dbReference type="ARBA" id="ARBA00023015"/>
    </source>
</evidence>
<keyword evidence="10 14" id="KW-0539">Nucleus</keyword>
<feature type="site" description="Histone H3K4me3 binding" evidence="11">
    <location>
        <position position="276"/>
    </location>
</feature>
<dbReference type="Pfam" id="PF12998">
    <property type="entry name" value="ING"/>
    <property type="match status" value="1"/>
</dbReference>